<dbReference type="PANTHER" id="PTHR28144:SF1">
    <property type="entry name" value="ER MEMBRANE PROTEIN COMPLEX SUBUNIT 5"/>
    <property type="match status" value="1"/>
</dbReference>
<evidence type="ECO:0000256" key="5">
    <source>
        <dbReference type="ARBA" id="ARBA00023136"/>
    </source>
</evidence>
<keyword evidence="4" id="KW-1133">Transmembrane helix</keyword>
<feature type="chain" id="PRO_5036306634" evidence="6">
    <location>
        <begin position="23"/>
        <end position="116"/>
    </location>
</feature>
<evidence type="ECO:0000256" key="1">
    <source>
        <dbReference type="ARBA" id="ARBA00004127"/>
    </source>
</evidence>
<dbReference type="InterPro" id="IPR018937">
    <property type="entry name" value="MMgT"/>
</dbReference>
<keyword evidence="5" id="KW-0472">Membrane</keyword>
<dbReference type="EMBL" id="CP017557">
    <property type="protein sequence ID" value="AOW04905.1"/>
    <property type="molecule type" value="Genomic_DNA"/>
</dbReference>
<dbReference type="GO" id="GO:0034975">
    <property type="term" value="P:protein folding in endoplasmic reticulum"/>
    <property type="evidence" value="ECO:0007669"/>
    <property type="project" value="TreeGrafter"/>
</dbReference>
<dbReference type="AlphaFoldDB" id="A0A1D8NGZ6"/>
<keyword evidence="6" id="KW-0732">Signal</keyword>
<dbReference type="Pfam" id="PF10270">
    <property type="entry name" value="MMgT"/>
    <property type="match status" value="1"/>
</dbReference>
<dbReference type="EMBL" id="KZ858978">
    <property type="protein sequence ID" value="RDW26528.1"/>
    <property type="molecule type" value="Genomic_DNA"/>
</dbReference>
<sequence length="116" mass="12655">MAVTSIALYTLAVLLIAHSGYSAYEASYNAKLMAQKIAVPIDIKIEALIGVFLACFTPVLSIAGTLKPVKFADAASELELKGENPFLYLEKRSGFQTYSGMIENLRVQHLEGQKTK</sequence>
<evidence type="ECO:0000313" key="8">
    <source>
        <dbReference type="EMBL" id="RDW26528.1"/>
    </source>
</evidence>
<evidence type="ECO:0000313" key="7">
    <source>
        <dbReference type="EMBL" id="AOW04905.1"/>
    </source>
</evidence>
<name>A0A1D8NGZ6_YARLL</name>
<dbReference type="InterPro" id="IPR053279">
    <property type="entry name" value="EMC_subunit"/>
</dbReference>
<evidence type="ECO:0000256" key="6">
    <source>
        <dbReference type="SAM" id="SignalP"/>
    </source>
</evidence>
<comment type="subcellular location">
    <subcellularLocation>
        <location evidence="1">Endomembrane system</location>
        <topology evidence="1">Multi-pass membrane protein</topology>
    </subcellularLocation>
</comment>
<dbReference type="OrthoDB" id="44756at2759"/>
<dbReference type="VEuPathDB" id="FungiDB:YALI1_E04349g"/>
<dbReference type="Proteomes" id="UP000182444">
    <property type="component" value="Chromosome 1E"/>
</dbReference>
<evidence type="ECO:0000313" key="10">
    <source>
        <dbReference type="Proteomes" id="UP000256601"/>
    </source>
</evidence>
<proteinExistence type="inferred from homology"/>
<dbReference type="Proteomes" id="UP000256601">
    <property type="component" value="Unassembled WGS sequence"/>
</dbReference>
<feature type="signal peptide" evidence="6">
    <location>
        <begin position="1"/>
        <end position="22"/>
    </location>
</feature>
<dbReference type="GO" id="GO:0072546">
    <property type="term" value="C:EMC complex"/>
    <property type="evidence" value="ECO:0007669"/>
    <property type="project" value="TreeGrafter"/>
</dbReference>
<accession>A0A1D8NGZ6</accession>
<organism evidence="7 9">
    <name type="scientific">Yarrowia lipolytica</name>
    <name type="common">Candida lipolytica</name>
    <dbReference type="NCBI Taxonomy" id="4952"/>
    <lineage>
        <taxon>Eukaryota</taxon>
        <taxon>Fungi</taxon>
        <taxon>Dikarya</taxon>
        <taxon>Ascomycota</taxon>
        <taxon>Saccharomycotina</taxon>
        <taxon>Dipodascomycetes</taxon>
        <taxon>Dipodascales</taxon>
        <taxon>Dipodascales incertae sedis</taxon>
        <taxon>Yarrowia</taxon>
    </lineage>
</organism>
<comment type="similarity">
    <text evidence="2">Belongs to the membrane magnesium transporter (TC 1.A.67) family.</text>
</comment>
<keyword evidence="3" id="KW-0812">Transmembrane</keyword>
<evidence type="ECO:0000313" key="9">
    <source>
        <dbReference type="Proteomes" id="UP000182444"/>
    </source>
</evidence>
<dbReference type="PANTHER" id="PTHR28144">
    <property type="entry name" value="ER MEMBRANE PROTEIN COMPLEX SUBUNIT 5"/>
    <property type="match status" value="1"/>
</dbReference>
<gene>
    <name evidence="8" type="ORF">B0I71DRAFT_130683</name>
    <name evidence="7" type="ORF">YALI1_E04349g</name>
</gene>
<protein>
    <submittedName>
        <fullName evidence="7">Uncharacterized protein</fullName>
    </submittedName>
</protein>
<evidence type="ECO:0000256" key="4">
    <source>
        <dbReference type="ARBA" id="ARBA00022989"/>
    </source>
</evidence>
<reference evidence="8 10" key="2">
    <citation type="submission" date="2018-07" db="EMBL/GenBank/DDBJ databases">
        <title>Draft Genome Assemblies for Five Robust Yarrowia lipolytica Strains Exhibiting High Lipid Production and Pentose Sugar Utilization and Sugar Alcohol Secretion from Undetoxified Lignocellulosic Biomass Hydrolysates.</title>
        <authorList>
            <consortium name="DOE Joint Genome Institute"/>
            <person name="Walker C."/>
            <person name="Ryu S."/>
            <person name="Na H."/>
            <person name="Zane M."/>
            <person name="LaButti K."/>
            <person name="Lipzen A."/>
            <person name="Haridas S."/>
            <person name="Barry K."/>
            <person name="Grigoriev I.V."/>
            <person name="Quarterman J."/>
            <person name="Slininger P."/>
            <person name="Dien B."/>
            <person name="Trinh C.T."/>
        </authorList>
    </citation>
    <scope>NUCLEOTIDE SEQUENCE [LARGE SCALE GENOMIC DNA]</scope>
    <source>
        <strain evidence="8 10">YB392</strain>
    </source>
</reference>
<evidence type="ECO:0000256" key="3">
    <source>
        <dbReference type="ARBA" id="ARBA00022692"/>
    </source>
</evidence>
<reference evidence="7 9" key="1">
    <citation type="journal article" date="2016" name="PLoS ONE">
        <title>Sequence Assembly of Yarrowia lipolytica Strain W29/CLIB89 Shows Transposable Element Diversity.</title>
        <authorList>
            <person name="Magnan C."/>
            <person name="Yu J."/>
            <person name="Chang I."/>
            <person name="Jahn E."/>
            <person name="Kanomata Y."/>
            <person name="Wu J."/>
            <person name="Zeller M."/>
            <person name="Oakes M."/>
            <person name="Baldi P."/>
            <person name="Sandmeyer S."/>
        </authorList>
    </citation>
    <scope>NUCLEOTIDE SEQUENCE [LARGE SCALE GENOMIC DNA]</scope>
    <source>
        <strain evidence="7">CLIB89</strain>
        <strain evidence="9">CLIB89(W29)</strain>
    </source>
</reference>
<evidence type="ECO:0000256" key="2">
    <source>
        <dbReference type="ARBA" id="ARBA00006109"/>
    </source>
</evidence>